<dbReference type="SUPFAM" id="SSF52047">
    <property type="entry name" value="RNI-like"/>
    <property type="match status" value="1"/>
</dbReference>
<evidence type="ECO:0000313" key="1">
    <source>
        <dbReference type="EMBL" id="KAJ4496723.1"/>
    </source>
</evidence>
<evidence type="ECO:0008006" key="3">
    <source>
        <dbReference type="Google" id="ProtNLM"/>
    </source>
</evidence>
<reference evidence="1" key="1">
    <citation type="submission" date="2022-08" db="EMBL/GenBank/DDBJ databases">
        <title>A Global Phylogenomic Analysis of the Shiitake Genus Lentinula.</title>
        <authorList>
            <consortium name="DOE Joint Genome Institute"/>
            <person name="Sierra-Patev S."/>
            <person name="Min B."/>
            <person name="Naranjo-Ortiz M."/>
            <person name="Looney B."/>
            <person name="Konkel Z."/>
            <person name="Slot J.C."/>
            <person name="Sakamoto Y."/>
            <person name="Steenwyk J.L."/>
            <person name="Rokas A."/>
            <person name="Carro J."/>
            <person name="Camarero S."/>
            <person name="Ferreira P."/>
            <person name="Molpeceres G."/>
            <person name="Ruiz-Duenas F.J."/>
            <person name="Serrano A."/>
            <person name="Henrissat B."/>
            <person name="Drula E."/>
            <person name="Hughes K.W."/>
            <person name="Mata J.L."/>
            <person name="Ishikawa N.K."/>
            <person name="Vargas-Isla R."/>
            <person name="Ushijima S."/>
            <person name="Smith C.A."/>
            <person name="Ahrendt S."/>
            <person name="Andreopoulos W."/>
            <person name="He G."/>
            <person name="Labutti K."/>
            <person name="Lipzen A."/>
            <person name="Ng V."/>
            <person name="Riley R."/>
            <person name="Sandor L."/>
            <person name="Barry K."/>
            <person name="Martinez A.T."/>
            <person name="Xiao Y."/>
            <person name="Gibbons J.G."/>
            <person name="Terashima K."/>
            <person name="Grigoriev I.V."/>
            <person name="Hibbett D.S."/>
        </authorList>
    </citation>
    <scope>NUCLEOTIDE SEQUENCE</scope>
    <source>
        <strain evidence="1">RHP3577 ss4</strain>
    </source>
</reference>
<name>A0ABQ8VK25_9AGAR</name>
<proteinExistence type="predicted"/>
<gene>
    <name evidence="1" type="ORF">C8R41DRAFT_825658</name>
</gene>
<keyword evidence="2" id="KW-1185">Reference proteome</keyword>
<protein>
    <recommendedName>
        <fullName evidence="3">F-box domain-containing protein</fullName>
    </recommendedName>
</protein>
<dbReference type="Proteomes" id="UP001150217">
    <property type="component" value="Unassembled WGS sequence"/>
</dbReference>
<comment type="caution">
    <text evidence="1">The sequence shown here is derived from an EMBL/GenBank/DDBJ whole genome shotgun (WGS) entry which is preliminary data.</text>
</comment>
<sequence>MHTQIPAELLLHIFQFVPRTMVKDLMSVNRTFFYAAMAERYKKINFFQMGDSMLRLVGSLQFPPIQDCVRVLRVRPYFIQELLSEHGDEIPEDSDVIPHHSLSSVKGCFSSFANLIEYHLIWSKLPNLGNLPIDILRAPLLANLHLRKLFLKASLRKLESLLSFGDVLPQLEELNISVRRNHLHTQSAPNGLSEQAGFASLTSFLNRNRSSIRCFSFSSSDALDCTPLFRSLQRYPVLHELSLSIPTSTPHLGEPSCLSQWMSRHCPSLRTLTMNLRFVDNGLPWEESFKDWIQSFLSQVSLPELRSLKLTPGFHTESICLLVRHFANTLTSLDLSGNHMVFSEVVAVMKELTSFERGYRTEKTSKLSVLCLGPVSLFPELVDLFAETLPTLQQLDLKVKDAVPHKDEIAEYLLSRVTMTKRQSPAQIVRENFSYISGQNHDCSLLR</sequence>
<accession>A0ABQ8VK25</accession>
<dbReference type="InterPro" id="IPR032675">
    <property type="entry name" value="LRR_dom_sf"/>
</dbReference>
<dbReference type="EMBL" id="JANVFT010000026">
    <property type="protein sequence ID" value="KAJ4496723.1"/>
    <property type="molecule type" value="Genomic_DNA"/>
</dbReference>
<dbReference type="Gene3D" id="3.80.10.10">
    <property type="entry name" value="Ribonuclease Inhibitor"/>
    <property type="match status" value="1"/>
</dbReference>
<organism evidence="1 2">
    <name type="scientific">Lentinula lateritia</name>
    <dbReference type="NCBI Taxonomy" id="40482"/>
    <lineage>
        <taxon>Eukaryota</taxon>
        <taxon>Fungi</taxon>
        <taxon>Dikarya</taxon>
        <taxon>Basidiomycota</taxon>
        <taxon>Agaricomycotina</taxon>
        <taxon>Agaricomycetes</taxon>
        <taxon>Agaricomycetidae</taxon>
        <taxon>Agaricales</taxon>
        <taxon>Marasmiineae</taxon>
        <taxon>Omphalotaceae</taxon>
        <taxon>Lentinula</taxon>
    </lineage>
</organism>
<evidence type="ECO:0000313" key="2">
    <source>
        <dbReference type="Proteomes" id="UP001150217"/>
    </source>
</evidence>